<evidence type="ECO:0000313" key="2">
    <source>
        <dbReference type="Proteomes" id="UP001230649"/>
    </source>
</evidence>
<evidence type="ECO:0000313" key="1">
    <source>
        <dbReference type="EMBL" id="KAJ9117726.1"/>
    </source>
</evidence>
<dbReference type="Proteomes" id="UP001230649">
    <property type="component" value="Unassembled WGS sequence"/>
</dbReference>
<comment type="caution">
    <text evidence="1">The sequence shown here is derived from an EMBL/GenBank/DDBJ whole genome shotgun (WGS) entry which is preliminary data.</text>
</comment>
<organism evidence="1 2">
    <name type="scientific">Naganishia adeliensis</name>
    <dbReference type="NCBI Taxonomy" id="92952"/>
    <lineage>
        <taxon>Eukaryota</taxon>
        <taxon>Fungi</taxon>
        <taxon>Dikarya</taxon>
        <taxon>Basidiomycota</taxon>
        <taxon>Agaricomycotina</taxon>
        <taxon>Tremellomycetes</taxon>
        <taxon>Filobasidiales</taxon>
        <taxon>Filobasidiaceae</taxon>
        <taxon>Naganishia</taxon>
    </lineage>
</organism>
<name>A0ACC2X247_9TREE</name>
<proteinExistence type="predicted"/>
<sequence>MRHSEPDAYNVLWSARVTAVGGAILATPVMLFGILLEYAIQGSNKAELKAWVSTIGQLAIGAASSAGTAALVCKILILSLGAEKVKQGVKESAIAGGVGAAVWVGAGLALAIFLSIVMCGCGGVHFLWAWRTERDAVAVHGSAADALPMERI</sequence>
<reference evidence="1" key="1">
    <citation type="submission" date="2023-04" db="EMBL/GenBank/DDBJ databases">
        <title>Draft Genome sequencing of Naganishia species isolated from polar environments using Oxford Nanopore Technology.</title>
        <authorList>
            <person name="Leo P."/>
            <person name="Venkateswaran K."/>
        </authorList>
    </citation>
    <scope>NUCLEOTIDE SEQUENCE</scope>
    <source>
        <strain evidence="1">MNA-CCFEE 5262</strain>
    </source>
</reference>
<dbReference type="EMBL" id="JASBWS010000001">
    <property type="protein sequence ID" value="KAJ9117726.1"/>
    <property type="molecule type" value="Genomic_DNA"/>
</dbReference>
<accession>A0ACC2X247</accession>
<protein>
    <submittedName>
        <fullName evidence="1">Uncharacterized protein</fullName>
    </submittedName>
</protein>
<gene>
    <name evidence="1" type="ORF">QFC20_000004</name>
</gene>
<keyword evidence="2" id="KW-1185">Reference proteome</keyword>